<evidence type="ECO:0000256" key="1">
    <source>
        <dbReference type="SAM" id="MobiDB-lite"/>
    </source>
</evidence>
<reference evidence="2" key="1">
    <citation type="submission" date="2021-03" db="EMBL/GenBank/DDBJ databases">
        <title>Draft genome sequence of rust myrtle Austropuccinia psidii MF-1, a brazilian biotype.</title>
        <authorList>
            <person name="Quecine M.C."/>
            <person name="Pachon D.M.R."/>
            <person name="Bonatelli M.L."/>
            <person name="Correr F.H."/>
            <person name="Franceschini L.M."/>
            <person name="Leite T.F."/>
            <person name="Margarido G.R.A."/>
            <person name="Almeida C.A."/>
            <person name="Ferrarezi J.A."/>
            <person name="Labate C.A."/>
        </authorList>
    </citation>
    <scope>NUCLEOTIDE SEQUENCE</scope>
    <source>
        <strain evidence="2">MF-1</strain>
    </source>
</reference>
<organism evidence="2 3">
    <name type="scientific">Austropuccinia psidii MF-1</name>
    <dbReference type="NCBI Taxonomy" id="1389203"/>
    <lineage>
        <taxon>Eukaryota</taxon>
        <taxon>Fungi</taxon>
        <taxon>Dikarya</taxon>
        <taxon>Basidiomycota</taxon>
        <taxon>Pucciniomycotina</taxon>
        <taxon>Pucciniomycetes</taxon>
        <taxon>Pucciniales</taxon>
        <taxon>Sphaerophragmiaceae</taxon>
        <taxon>Austropuccinia</taxon>
    </lineage>
</organism>
<proteinExistence type="predicted"/>
<dbReference type="AlphaFoldDB" id="A0A9Q3IIS8"/>
<name>A0A9Q3IIS8_9BASI</name>
<accession>A0A9Q3IIS8</accession>
<keyword evidence="3" id="KW-1185">Reference proteome</keyword>
<protein>
    <submittedName>
        <fullName evidence="2">Uncharacterized protein</fullName>
    </submittedName>
</protein>
<sequence>MSHTLTYHRIQSFQLHHHHIERGIGPYKHDYAPAPVHAHANAPPHAHTNATAVLCSGLYQCHPQNDNPAEAESFHGGPGEVKHPLYIKTG</sequence>
<evidence type="ECO:0000313" key="2">
    <source>
        <dbReference type="EMBL" id="MBW0542247.1"/>
    </source>
</evidence>
<evidence type="ECO:0000313" key="3">
    <source>
        <dbReference type="Proteomes" id="UP000765509"/>
    </source>
</evidence>
<comment type="caution">
    <text evidence="2">The sequence shown here is derived from an EMBL/GenBank/DDBJ whole genome shotgun (WGS) entry which is preliminary data.</text>
</comment>
<dbReference type="Proteomes" id="UP000765509">
    <property type="component" value="Unassembled WGS sequence"/>
</dbReference>
<dbReference type="EMBL" id="AVOT02046969">
    <property type="protein sequence ID" value="MBW0542247.1"/>
    <property type="molecule type" value="Genomic_DNA"/>
</dbReference>
<gene>
    <name evidence="2" type="ORF">O181_081962</name>
</gene>
<feature type="region of interest" description="Disordered" evidence="1">
    <location>
        <begin position="68"/>
        <end position="90"/>
    </location>
</feature>